<feature type="transmembrane region" description="Helical" evidence="6">
    <location>
        <begin position="373"/>
        <end position="393"/>
    </location>
</feature>
<sequence length="411" mass="43959">MLTQSFHRLWLSQALSTLGDIWYILALVVTLYHLSGSATITALYPLLRVAGMTVGSVAAPVIMRKLRLNRLLTSSLGGQTLGLGLLTVYMLLVGNENPNIAVLVGMVFGISILEGVAGPVRSSLVALTVPETSLLKANSVLAGVVETCSLAGWAFGSITVSWLGASQVLLLSTLLLGGACISSAMIKEVRINMDQAPVVSWGQSLQEGWRIYFTLPKLRVLLWMDFWEGLFRGAFAGALLLVFVNERLHVGEVWWGWMNGANLGGFVLISILMSRLTDEKWNLGVMLTVGSGFVAALTLGFSFSTSPVVTLGIMFAIGAFQAIKNLAERTSYQTSVPTSELPPLFAAQSSLTSILYGVSLLLSGWIADTLGIQMLYIIASVGFALSFVGSLAGRVNAKQANRYNGTEGTVK</sequence>
<proteinExistence type="predicted"/>
<reference evidence="7" key="1">
    <citation type="submission" date="2020-06" db="EMBL/GenBank/DDBJ databases">
        <title>Paenibacillus sp. nov., isolated from soil.</title>
        <authorList>
            <person name="Seo Y.L."/>
        </authorList>
    </citation>
    <scope>NUCLEOTIDE SEQUENCE [LARGE SCALE GENOMIC DNA]</scope>
    <source>
        <strain evidence="7">JW14</strain>
    </source>
</reference>
<feature type="transmembrane region" description="Helical" evidence="6">
    <location>
        <begin position="220"/>
        <end position="242"/>
    </location>
</feature>
<feature type="transmembrane region" description="Helical" evidence="6">
    <location>
        <begin position="100"/>
        <end position="120"/>
    </location>
</feature>
<dbReference type="AlphaFoldDB" id="A0A850ENJ5"/>
<feature type="transmembrane region" description="Helical" evidence="6">
    <location>
        <begin position="21"/>
        <end position="40"/>
    </location>
</feature>
<feature type="transmembrane region" description="Helical" evidence="6">
    <location>
        <begin position="254"/>
        <end position="274"/>
    </location>
</feature>
<dbReference type="GO" id="GO:0022857">
    <property type="term" value="F:transmembrane transporter activity"/>
    <property type="evidence" value="ECO:0007669"/>
    <property type="project" value="InterPro"/>
</dbReference>
<dbReference type="EMBL" id="JABWCS010000216">
    <property type="protein sequence ID" value="NUU62843.1"/>
    <property type="molecule type" value="Genomic_DNA"/>
</dbReference>
<evidence type="ECO:0000313" key="8">
    <source>
        <dbReference type="Proteomes" id="UP000564806"/>
    </source>
</evidence>
<dbReference type="PANTHER" id="PTHR23513:SF19">
    <property type="entry name" value="MAJOR FACILITATOR SUPERFAMILY (MFS) PROFILE DOMAIN-CONTAINING PROTEIN"/>
    <property type="match status" value="1"/>
</dbReference>
<keyword evidence="4 6" id="KW-1133">Transmembrane helix</keyword>
<gene>
    <name evidence="7" type="ORF">HPT30_21070</name>
</gene>
<dbReference type="GO" id="GO:0005886">
    <property type="term" value="C:plasma membrane"/>
    <property type="evidence" value="ECO:0007669"/>
    <property type="project" value="UniProtKB-SubCell"/>
</dbReference>
<dbReference type="InterPro" id="IPR011701">
    <property type="entry name" value="MFS"/>
</dbReference>
<feature type="transmembrane region" description="Helical" evidence="6">
    <location>
        <begin position="168"/>
        <end position="186"/>
    </location>
</feature>
<keyword evidence="5 6" id="KW-0472">Membrane</keyword>
<dbReference type="InterPro" id="IPR036259">
    <property type="entry name" value="MFS_trans_sf"/>
</dbReference>
<feature type="transmembrane region" description="Helical" evidence="6">
    <location>
        <begin position="75"/>
        <end position="94"/>
    </location>
</feature>
<evidence type="ECO:0000256" key="4">
    <source>
        <dbReference type="ARBA" id="ARBA00022989"/>
    </source>
</evidence>
<feature type="transmembrane region" description="Helical" evidence="6">
    <location>
        <begin position="140"/>
        <end position="162"/>
    </location>
</feature>
<dbReference type="PANTHER" id="PTHR23513">
    <property type="entry name" value="INTEGRAL MEMBRANE EFFLUX PROTEIN-RELATED"/>
    <property type="match status" value="1"/>
</dbReference>
<keyword evidence="8" id="KW-1185">Reference proteome</keyword>
<protein>
    <submittedName>
        <fullName evidence="7">MFS transporter</fullName>
    </submittedName>
</protein>
<dbReference type="RefSeq" id="WP_175373285.1">
    <property type="nucleotide sequence ID" value="NZ_JABWCS010000216.1"/>
</dbReference>
<comment type="subcellular location">
    <subcellularLocation>
        <location evidence="1">Cell membrane</location>
        <topology evidence="1">Multi-pass membrane protein</topology>
    </subcellularLocation>
</comment>
<evidence type="ECO:0000256" key="1">
    <source>
        <dbReference type="ARBA" id="ARBA00004651"/>
    </source>
</evidence>
<accession>A0A850ENJ5</accession>
<dbReference type="Proteomes" id="UP000564806">
    <property type="component" value="Unassembled WGS sequence"/>
</dbReference>
<comment type="caution">
    <text evidence="7">The sequence shown here is derived from an EMBL/GenBank/DDBJ whole genome shotgun (WGS) entry which is preliminary data.</text>
</comment>
<dbReference type="CDD" id="cd06173">
    <property type="entry name" value="MFS_MefA_like"/>
    <property type="match status" value="1"/>
</dbReference>
<feature type="transmembrane region" description="Helical" evidence="6">
    <location>
        <begin position="281"/>
        <end position="301"/>
    </location>
</feature>
<keyword evidence="3 6" id="KW-0812">Transmembrane</keyword>
<name>A0A850ENJ5_9BACL</name>
<keyword evidence="2" id="KW-1003">Cell membrane</keyword>
<feature type="transmembrane region" description="Helical" evidence="6">
    <location>
        <begin position="307"/>
        <end position="323"/>
    </location>
</feature>
<evidence type="ECO:0000256" key="6">
    <source>
        <dbReference type="SAM" id="Phobius"/>
    </source>
</evidence>
<evidence type="ECO:0000256" key="5">
    <source>
        <dbReference type="ARBA" id="ARBA00023136"/>
    </source>
</evidence>
<evidence type="ECO:0000256" key="3">
    <source>
        <dbReference type="ARBA" id="ARBA00022692"/>
    </source>
</evidence>
<evidence type="ECO:0000313" key="7">
    <source>
        <dbReference type="EMBL" id="NUU62843.1"/>
    </source>
</evidence>
<dbReference type="Pfam" id="PF07690">
    <property type="entry name" value="MFS_1"/>
    <property type="match status" value="1"/>
</dbReference>
<organism evidence="7 8">
    <name type="scientific">Paenibacillus agri</name>
    <dbReference type="NCBI Taxonomy" id="2744309"/>
    <lineage>
        <taxon>Bacteria</taxon>
        <taxon>Bacillati</taxon>
        <taxon>Bacillota</taxon>
        <taxon>Bacilli</taxon>
        <taxon>Bacillales</taxon>
        <taxon>Paenibacillaceae</taxon>
        <taxon>Paenibacillus</taxon>
    </lineage>
</organism>
<feature type="transmembrane region" description="Helical" evidence="6">
    <location>
        <begin position="344"/>
        <end position="367"/>
    </location>
</feature>
<dbReference type="Gene3D" id="1.20.1250.20">
    <property type="entry name" value="MFS general substrate transporter like domains"/>
    <property type="match status" value="1"/>
</dbReference>
<evidence type="ECO:0000256" key="2">
    <source>
        <dbReference type="ARBA" id="ARBA00022475"/>
    </source>
</evidence>
<dbReference type="SUPFAM" id="SSF103473">
    <property type="entry name" value="MFS general substrate transporter"/>
    <property type="match status" value="1"/>
</dbReference>